<evidence type="ECO:0000256" key="3">
    <source>
        <dbReference type="SAM" id="Phobius"/>
    </source>
</evidence>
<dbReference type="InterPro" id="IPR006530">
    <property type="entry name" value="YD"/>
</dbReference>
<dbReference type="SUPFAM" id="SSF75011">
    <property type="entry name" value="3-carboxy-cis,cis-mucoante lactonizing enzyme"/>
    <property type="match status" value="1"/>
</dbReference>
<feature type="region of interest" description="Disordered" evidence="2">
    <location>
        <begin position="464"/>
        <end position="494"/>
    </location>
</feature>
<keyword evidence="3" id="KW-1133">Transmembrane helix</keyword>
<sequence length="598" mass="63012">MSSQSATYVSGTSYTFDRLVAQQILGVTANQRLRVSNTYDPATRRLTNRQIDAENATTANSWDDKFTTEYGYDATGNVTAIAGKTAGARDQVECYSYDHLRRLTQAWTEADWGCTTPQRTGADPYRLSWTYDKTGNRTTQTAYGASGNTTDVYTYPAAGGAKPHAVTSITDGSGTDSFTYDNAGNTTARTVDGVAQTLTWDAEGHLATVTQGADQHGYVYDAAGNRLLRRAPGTVTLYLPDGTELKLTTASGQVDGSRYYTHNGETVGVRTVTGLTRQFADHHGTSNVAVAANGTITRRRSLPFGESRGTDPTWTGDRGFVGGTRDSTGLTHLGAREYDPATGRFISQDPVIDFNDPQQTNGYAYSNNSPAAFTDPDGLRSTDIVTKRVVKKAMGSIAKKPTATKTVAKIGTKKPVGGSIGRKAIVTPVKKTVGKSGTKKPAGGSIGRKATVTPVKKAVGKTGRNVGARGVSKPPAFRAIKNPSPSPMPSPGDGPVQNCAEQSNCNFYNCMPGSICNFNQGNPVPVPNPSPAPAAPRDGDEYSLDELITDIGIILAGAGIGLFLGPVGAVAGAVAGLGIVLMIRGCEATKSRCRFGSQ</sequence>
<comment type="caution">
    <text evidence="5">The sequence shown here is derived from an EMBL/GenBank/DDBJ whole genome shotgun (WGS) entry which is preliminary data.</text>
</comment>
<dbReference type="AlphaFoldDB" id="A0AAE3W523"/>
<protein>
    <submittedName>
        <fullName evidence="5">RHS repeat-associated protein</fullName>
    </submittedName>
</protein>
<dbReference type="NCBIfam" id="TIGR03696">
    <property type="entry name" value="Rhs_assc_core"/>
    <property type="match status" value="1"/>
</dbReference>
<keyword evidence="3" id="KW-0472">Membrane</keyword>
<dbReference type="InterPro" id="IPR022385">
    <property type="entry name" value="Rhs_assc_core"/>
</dbReference>
<feature type="domain" description="Teneurin-like YD-shell" evidence="4">
    <location>
        <begin position="32"/>
        <end position="370"/>
    </location>
</feature>
<dbReference type="Gene3D" id="2.180.10.10">
    <property type="entry name" value="RHS repeat-associated core"/>
    <property type="match status" value="1"/>
</dbReference>
<dbReference type="EMBL" id="JAUSUZ010000001">
    <property type="protein sequence ID" value="MDQ0369425.1"/>
    <property type="molecule type" value="Genomic_DNA"/>
</dbReference>
<feature type="transmembrane region" description="Helical" evidence="3">
    <location>
        <begin position="553"/>
        <end position="583"/>
    </location>
</feature>
<gene>
    <name evidence="5" type="ORF">J2S42_006094</name>
</gene>
<evidence type="ECO:0000256" key="1">
    <source>
        <dbReference type="ARBA" id="ARBA00022737"/>
    </source>
</evidence>
<evidence type="ECO:0000256" key="2">
    <source>
        <dbReference type="SAM" id="MobiDB-lite"/>
    </source>
</evidence>
<name>A0AAE3W523_9ACTN</name>
<keyword evidence="6" id="KW-1185">Reference proteome</keyword>
<evidence type="ECO:0000259" key="4">
    <source>
        <dbReference type="Pfam" id="PF25023"/>
    </source>
</evidence>
<dbReference type="InterPro" id="IPR050708">
    <property type="entry name" value="T6SS_VgrG/RHS"/>
</dbReference>
<dbReference type="RefSeq" id="WP_307244642.1">
    <property type="nucleotide sequence ID" value="NZ_JAUSUZ010000001.1"/>
</dbReference>
<keyword evidence="3" id="KW-0812">Transmembrane</keyword>
<organism evidence="5 6">
    <name type="scientific">Catenuloplanes indicus</name>
    <dbReference type="NCBI Taxonomy" id="137267"/>
    <lineage>
        <taxon>Bacteria</taxon>
        <taxon>Bacillati</taxon>
        <taxon>Actinomycetota</taxon>
        <taxon>Actinomycetes</taxon>
        <taxon>Micromonosporales</taxon>
        <taxon>Micromonosporaceae</taxon>
        <taxon>Catenuloplanes</taxon>
    </lineage>
</organism>
<keyword evidence="1" id="KW-0677">Repeat</keyword>
<dbReference type="PANTHER" id="PTHR32305">
    <property type="match status" value="1"/>
</dbReference>
<dbReference type="Proteomes" id="UP001240236">
    <property type="component" value="Unassembled WGS sequence"/>
</dbReference>
<dbReference type="Pfam" id="PF25023">
    <property type="entry name" value="TEN_YD-shell"/>
    <property type="match status" value="1"/>
</dbReference>
<accession>A0AAE3W523</accession>
<evidence type="ECO:0000313" key="5">
    <source>
        <dbReference type="EMBL" id="MDQ0369425.1"/>
    </source>
</evidence>
<proteinExistence type="predicted"/>
<evidence type="ECO:0000313" key="6">
    <source>
        <dbReference type="Proteomes" id="UP001240236"/>
    </source>
</evidence>
<dbReference type="InterPro" id="IPR056823">
    <property type="entry name" value="TEN-like_YD-shell"/>
</dbReference>
<dbReference type="NCBIfam" id="TIGR01643">
    <property type="entry name" value="YD_repeat_2x"/>
    <property type="match status" value="1"/>
</dbReference>
<feature type="region of interest" description="Disordered" evidence="2">
    <location>
        <begin position="301"/>
        <end position="328"/>
    </location>
</feature>
<dbReference type="PANTHER" id="PTHR32305:SF17">
    <property type="entry name" value="TRNA NUCLEASE WAPA"/>
    <property type="match status" value="1"/>
</dbReference>
<reference evidence="5 6" key="1">
    <citation type="submission" date="2023-07" db="EMBL/GenBank/DDBJ databases">
        <title>Sequencing the genomes of 1000 actinobacteria strains.</title>
        <authorList>
            <person name="Klenk H.-P."/>
        </authorList>
    </citation>
    <scope>NUCLEOTIDE SEQUENCE [LARGE SCALE GENOMIC DNA]</scope>
    <source>
        <strain evidence="5 6">DSM 44709</strain>
    </source>
</reference>